<protein>
    <submittedName>
        <fullName evidence="1">Uncharacterized protein</fullName>
    </submittedName>
</protein>
<sequence>MGDGTLVDSRASIQLLSIRTLQLVEEFGTIVWDQELPTWVSPLPSLISKLQGPSSQLWMPISEDFEMIDPNNGRNGCRRKVKLENCPEWMGDVAIEPYQTLYLAFHCSIPD</sequence>
<reference evidence="1 2" key="1">
    <citation type="submission" date="2024-08" db="EMBL/GenBank/DDBJ databases">
        <title>Insights into the chromosomal genome structure of Flemingia macrophylla.</title>
        <authorList>
            <person name="Ding Y."/>
            <person name="Zhao Y."/>
            <person name="Bi W."/>
            <person name="Wu M."/>
            <person name="Zhao G."/>
            <person name="Gong Y."/>
            <person name="Li W."/>
            <person name="Zhang P."/>
        </authorList>
    </citation>
    <scope>NUCLEOTIDE SEQUENCE [LARGE SCALE GENOMIC DNA]</scope>
    <source>
        <strain evidence="1">DYQJB</strain>
        <tissue evidence="1">Leaf</tissue>
    </source>
</reference>
<evidence type="ECO:0000313" key="2">
    <source>
        <dbReference type="Proteomes" id="UP001603857"/>
    </source>
</evidence>
<dbReference type="Proteomes" id="UP001603857">
    <property type="component" value="Unassembled WGS sequence"/>
</dbReference>
<name>A0ABD1MGV5_9FABA</name>
<evidence type="ECO:0000313" key="1">
    <source>
        <dbReference type="EMBL" id="KAL2335018.1"/>
    </source>
</evidence>
<dbReference type="AlphaFoldDB" id="A0ABD1MGV5"/>
<gene>
    <name evidence="1" type="ORF">Fmac_016231</name>
</gene>
<proteinExistence type="predicted"/>
<organism evidence="1 2">
    <name type="scientific">Flemingia macrophylla</name>
    <dbReference type="NCBI Taxonomy" id="520843"/>
    <lineage>
        <taxon>Eukaryota</taxon>
        <taxon>Viridiplantae</taxon>
        <taxon>Streptophyta</taxon>
        <taxon>Embryophyta</taxon>
        <taxon>Tracheophyta</taxon>
        <taxon>Spermatophyta</taxon>
        <taxon>Magnoliopsida</taxon>
        <taxon>eudicotyledons</taxon>
        <taxon>Gunneridae</taxon>
        <taxon>Pentapetalae</taxon>
        <taxon>rosids</taxon>
        <taxon>fabids</taxon>
        <taxon>Fabales</taxon>
        <taxon>Fabaceae</taxon>
        <taxon>Papilionoideae</taxon>
        <taxon>50 kb inversion clade</taxon>
        <taxon>NPAAA clade</taxon>
        <taxon>indigoferoid/millettioid clade</taxon>
        <taxon>Phaseoleae</taxon>
        <taxon>Flemingia</taxon>
    </lineage>
</organism>
<keyword evidence="2" id="KW-1185">Reference proteome</keyword>
<comment type="caution">
    <text evidence="1">The sequence shown here is derived from an EMBL/GenBank/DDBJ whole genome shotgun (WGS) entry which is preliminary data.</text>
</comment>
<dbReference type="EMBL" id="JBGMDY010000005">
    <property type="protein sequence ID" value="KAL2335018.1"/>
    <property type="molecule type" value="Genomic_DNA"/>
</dbReference>
<accession>A0ABD1MGV5</accession>